<dbReference type="STRING" id="5599.A0A177DM46"/>
<sequence length="108" mass="12401">MRLLRYSDTGDLSLIQFDDEAIPTYAILSPTWGADTEEVTFKDLTNGTGKDKPGYKKIRFCAEQASRDGLEYFWIDTCCIDKENQAEHSLAIASMALWYRNAKHCYVY</sequence>
<keyword evidence="3" id="KW-1185">Reference proteome</keyword>
<dbReference type="PANTHER" id="PTHR10622">
    <property type="entry name" value="HET DOMAIN-CONTAINING PROTEIN"/>
    <property type="match status" value="1"/>
</dbReference>
<dbReference type="PANTHER" id="PTHR10622:SF11">
    <property type="entry name" value="HET-DOMAIN-CONTAINING PROTEIN"/>
    <property type="match status" value="1"/>
</dbReference>
<accession>A0A177DM46</accession>
<dbReference type="OMA" id="ASMALWY"/>
<organism evidence="2 3">
    <name type="scientific">Alternaria alternata</name>
    <name type="common">Alternaria rot fungus</name>
    <name type="synonym">Torula alternata</name>
    <dbReference type="NCBI Taxonomy" id="5599"/>
    <lineage>
        <taxon>Eukaryota</taxon>
        <taxon>Fungi</taxon>
        <taxon>Dikarya</taxon>
        <taxon>Ascomycota</taxon>
        <taxon>Pezizomycotina</taxon>
        <taxon>Dothideomycetes</taxon>
        <taxon>Pleosporomycetidae</taxon>
        <taxon>Pleosporales</taxon>
        <taxon>Pleosporineae</taxon>
        <taxon>Pleosporaceae</taxon>
        <taxon>Alternaria</taxon>
        <taxon>Alternaria sect. Alternaria</taxon>
        <taxon>Alternaria alternata complex</taxon>
    </lineage>
</organism>
<dbReference type="RefSeq" id="XP_018385987.1">
    <property type="nucleotide sequence ID" value="XM_018533576.1"/>
</dbReference>
<dbReference type="Pfam" id="PF06985">
    <property type="entry name" value="HET"/>
    <property type="match status" value="1"/>
</dbReference>
<reference evidence="2 3" key="1">
    <citation type="submission" date="2016-05" db="EMBL/GenBank/DDBJ databases">
        <title>Comparative analysis of secretome profiles of manganese(II)-oxidizing ascomycete fungi.</title>
        <authorList>
            <consortium name="DOE Joint Genome Institute"/>
            <person name="Zeiner C.A."/>
            <person name="Purvine S.O."/>
            <person name="Zink E.M."/>
            <person name="Wu S."/>
            <person name="Pasa-Tolic L."/>
            <person name="Chaput D.L."/>
            <person name="Haridas S."/>
            <person name="Grigoriev I.V."/>
            <person name="Santelli C.M."/>
            <person name="Hansel C.M."/>
        </authorList>
    </citation>
    <scope>NUCLEOTIDE SEQUENCE [LARGE SCALE GENOMIC DNA]</scope>
    <source>
        <strain evidence="2 3">SRC1lrK2f</strain>
    </source>
</reference>
<dbReference type="VEuPathDB" id="FungiDB:CC77DRAFT_900779"/>
<dbReference type="AlphaFoldDB" id="A0A177DM46"/>
<dbReference type="Proteomes" id="UP000077248">
    <property type="component" value="Unassembled WGS sequence"/>
</dbReference>
<feature type="non-terminal residue" evidence="2">
    <location>
        <position position="108"/>
    </location>
</feature>
<evidence type="ECO:0000313" key="2">
    <source>
        <dbReference type="EMBL" id="OAG20566.1"/>
    </source>
</evidence>
<protein>
    <submittedName>
        <fullName evidence="2">HET-domain-containing protein</fullName>
    </submittedName>
</protein>
<gene>
    <name evidence="2" type="ORF">CC77DRAFT_900779</name>
</gene>
<dbReference type="EMBL" id="KV441478">
    <property type="protein sequence ID" value="OAG20566.1"/>
    <property type="molecule type" value="Genomic_DNA"/>
</dbReference>
<feature type="domain" description="Heterokaryon incompatibility" evidence="1">
    <location>
        <begin position="25"/>
        <end position="107"/>
    </location>
</feature>
<proteinExistence type="predicted"/>
<name>A0A177DM46_ALTAL</name>
<dbReference type="InterPro" id="IPR010730">
    <property type="entry name" value="HET"/>
</dbReference>
<dbReference type="KEGG" id="aalt:CC77DRAFT_900779"/>
<evidence type="ECO:0000259" key="1">
    <source>
        <dbReference type="Pfam" id="PF06985"/>
    </source>
</evidence>
<evidence type="ECO:0000313" key="3">
    <source>
        <dbReference type="Proteomes" id="UP000077248"/>
    </source>
</evidence>
<dbReference type="GeneID" id="29119170"/>